<sequence>MSDSSKTSIKEKGKKPAGHSHPSAEDVLQSHNYNKEHVKEFCGRLTTIPPPRSRQQEEKSTVQDLILSLTRHDEIQKWLQDPASRVLVLSGGSDPNQLAGWRAFEGEIPPVSGVSFVSAKLVQSLLEQATSSSSRDTSTSNNETVIPLACFCTLQRRRWHGTLTPKFLAMDLLLQLVDQYRDFDSEKMHACIYNTATLTDVCARFTELVLSMRPCTNNTTLFIVIDGCHELLSDEGRHLFLHDEWRVLFAHFERLLLLLHSSSNLEKKDEERRPMVTVKLLFAGPNATAFRLFTSVENVVVTLDERALREIECAWGKRV</sequence>
<dbReference type="AlphaFoldDB" id="A0A0F4YR12"/>
<dbReference type="Proteomes" id="UP000053958">
    <property type="component" value="Unassembled WGS sequence"/>
</dbReference>
<dbReference type="STRING" id="1408163.A0A0F4YR12"/>
<proteinExistence type="predicted"/>
<evidence type="ECO:0000256" key="1">
    <source>
        <dbReference type="SAM" id="MobiDB-lite"/>
    </source>
</evidence>
<reference evidence="2 3" key="1">
    <citation type="submission" date="2015-04" db="EMBL/GenBank/DDBJ databases">
        <authorList>
            <person name="Heijne W.H."/>
            <person name="Fedorova N.D."/>
            <person name="Nierman W.C."/>
            <person name="Vollebregt A.W."/>
            <person name="Zhao Z."/>
            <person name="Wu L."/>
            <person name="Kumar M."/>
            <person name="Stam H."/>
            <person name="van den Berg M.A."/>
            <person name="Pel H.J."/>
        </authorList>
    </citation>
    <scope>NUCLEOTIDE SEQUENCE [LARGE SCALE GENOMIC DNA]</scope>
    <source>
        <strain evidence="2 3">CBS 393.64</strain>
    </source>
</reference>
<accession>A0A0F4YR12</accession>
<feature type="region of interest" description="Disordered" evidence="1">
    <location>
        <begin position="1"/>
        <end position="30"/>
    </location>
</feature>
<dbReference type="OrthoDB" id="5419927at2759"/>
<name>A0A0F4YR12_RASE3</name>
<dbReference type="EMBL" id="LASV01000237">
    <property type="protein sequence ID" value="KKA20712.1"/>
    <property type="molecule type" value="Genomic_DNA"/>
</dbReference>
<evidence type="ECO:0000313" key="2">
    <source>
        <dbReference type="EMBL" id="KKA20712.1"/>
    </source>
</evidence>
<protein>
    <submittedName>
        <fullName evidence="2">Uncharacterized protein</fullName>
    </submittedName>
</protein>
<organism evidence="2 3">
    <name type="scientific">Rasamsonia emersonii (strain ATCC 16479 / CBS 393.64 / IMI 116815)</name>
    <dbReference type="NCBI Taxonomy" id="1408163"/>
    <lineage>
        <taxon>Eukaryota</taxon>
        <taxon>Fungi</taxon>
        <taxon>Dikarya</taxon>
        <taxon>Ascomycota</taxon>
        <taxon>Pezizomycotina</taxon>
        <taxon>Eurotiomycetes</taxon>
        <taxon>Eurotiomycetidae</taxon>
        <taxon>Eurotiales</taxon>
        <taxon>Trichocomaceae</taxon>
        <taxon>Rasamsonia</taxon>
    </lineage>
</organism>
<keyword evidence="3" id="KW-1185">Reference proteome</keyword>
<dbReference type="RefSeq" id="XP_013327324.1">
    <property type="nucleotide sequence ID" value="XM_013471870.1"/>
</dbReference>
<dbReference type="GeneID" id="25317595"/>
<gene>
    <name evidence="2" type="ORF">T310_5250</name>
</gene>
<comment type="caution">
    <text evidence="2">The sequence shown here is derived from an EMBL/GenBank/DDBJ whole genome shotgun (WGS) entry which is preliminary data.</text>
</comment>
<evidence type="ECO:0000313" key="3">
    <source>
        <dbReference type="Proteomes" id="UP000053958"/>
    </source>
</evidence>